<name>A0AAD9ZG45_9LECA</name>
<feature type="region of interest" description="Disordered" evidence="1">
    <location>
        <begin position="51"/>
        <end position="84"/>
    </location>
</feature>
<proteinExistence type="predicted"/>
<dbReference type="Proteomes" id="UP001276659">
    <property type="component" value="Unassembled WGS sequence"/>
</dbReference>
<gene>
    <name evidence="2" type="ORF">OEA41_000258</name>
</gene>
<evidence type="ECO:0000256" key="1">
    <source>
        <dbReference type="SAM" id="MobiDB-lite"/>
    </source>
</evidence>
<dbReference type="EMBL" id="JASNWA010000003">
    <property type="protein sequence ID" value="KAK3178125.1"/>
    <property type="molecule type" value="Genomic_DNA"/>
</dbReference>
<keyword evidence="3" id="KW-1185">Reference proteome</keyword>
<organism evidence="2 3">
    <name type="scientific">Lepraria neglecta</name>
    <dbReference type="NCBI Taxonomy" id="209136"/>
    <lineage>
        <taxon>Eukaryota</taxon>
        <taxon>Fungi</taxon>
        <taxon>Dikarya</taxon>
        <taxon>Ascomycota</taxon>
        <taxon>Pezizomycotina</taxon>
        <taxon>Lecanoromycetes</taxon>
        <taxon>OSLEUM clade</taxon>
        <taxon>Lecanoromycetidae</taxon>
        <taxon>Lecanorales</taxon>
        <taxon>Lecanorineae</taxon>
        <taxon>Stereocaulaceae</taxon>
        <taxon>Lepraria</taxon>
    </lineage>
</organism>
<feature type="region of interest" description="Disordered" evidence="1">
    <location>
        <begin position="363"/>
        <end position="398"/>
    </location>
</feature>
<sequence>MSCSQSQSYLLDQQCRYIGKFNVWEVEELITVYDYLLTWLESSYDPTSAVGDLDRDLTQEGRPTTDDQSSVHQHQSTTNDNHTTNEQHLLDEPQIDQDAALDADHNLFKRQIKYQLSPNEYVEGFDLGDYTLDIGLAEALEHLDKTCKKNNFKCLSDMNPEWKPAKHPYGERRLPARGNEHSIVSYESKGLEAMRVVGGMFFDSNYGSDEQSDTEDGEEEEEEFVRDWDDWYHFHDSKTAEFVCKARRAISVVTKRIFKRRTVFARQPFRSAMEVGQWMTHLVSNRDRTEPGPSNRDVTEPKAYHLMLRICDMGRLMSVFGWLRDVFSTSPVPSGELTSILEDAKLLGDGEIAFEFEKSYVEELDPEESYLEEPELDEESDENDDQSEPADALNTEGS</sequence>
<feature type="compositionally biased region" description="Polar residues" evidence="1">
    <location>
        <begin position="66"/>
        <end position="82"/>
    </location>
</feature>
<comment type="caution">
    <text evidence="2">The sequence shown here is derived from an EMBL/GenBank/DDBJ whole genome shotgun (WGS) entry which is preliminary data.</text>
</comment>
<accession>A0AAD9ZG45</accession>
<evidence type="ECO:0000313" key="2">
    <source>
        <dbReference type="EMBL" id="KAK3178125.1"/>
    </source>
</evidence>
<protein>
    <submittedName>
        <fullName evidence="2">Uncharacterized protein</fullName>
    </submittedName>
</protein>
<reference evidence="2" key="1">
    <citation type="submission" date="2022-11" db="EMBL/GenBank/DDBJ databases">
        <title>Chromosomal genome sequence assembly and mating type (MAT) locus characterization of the leprose asexual lichenized fungus Lepraria neglecta (Nyl.) Erichsen.</title>
        <authorList>
            <person name="Allen J.L."/>
            <person name="Pfeffer B."/>
        </authorList>
    </citation>
    <scope>NUCLEOTIDE SEQUENCE</scope>
    <source>
        <strain evidence="2">Allen 5258</strain>
    </source>
</reference>
<feature type="compositionally biased region" description="Acidic residues" evidence="1">
    <location>
        <begin position="363"/>
        <end position="388"/>
    </location>
</feature>
<feature type="compositionally biased region" description="Basic and acidic residues" evidence="1">
    <location>
        <begin position="52"/>
        <end position="65"/>
    </location>
</feature>
<evidence type="ECO:0000313" key="3">
    <source>
        <dbReference type="Proteomes" id="UP001276659"/>
    </source>
</evidence>
<dbReference type="AlphaFoldDB" id="A0AAD9ZG45"/>